<feature type="domain" description="PPIase cyclophilin-type" evidence="1">
    <location>
        <begin position="45"/>
        <end position="104"/>
    </location>
</feature>
<name>A0ABQ6MAU8_9STRA</name>
<dbReference type="Proteomes" id="UP001165060">
    <property type="component" value="Unassembled WGS sequence"/>
</dbReference>
<evidence type="ECO:0000313" key="3">
    <source>
        <dbReference type="Proteomes" id="UP001165060"/>
    </source>
</evidence>
<protein>
    <recommendedName>
        <fullName evidence="1">PPIase cyclophilin-type domain-containing protein</fullName>
    </recommendedName>
</protein>
<dbReference type="InterPro" id="IPR029000">
    <property type="entry name" value="Cyclophilin-like_dom_sf"/>
</dbReference>
<gene>
    <name evidence="2" type="ORF">TeGR_g6881</name>
</gene>
<dbReference type="SUPFAM" id="SSF50891">
    <property type="entry name" value="Cyclophilin-like"/>
    <property type="match status" value="1"/>
</dbReference>
<evidence type="ECO:0000313" key="2">
    <source>
        <dbReference type="EMBL" id="GMI22890.1"/>
    </source>
</evidence>
<dbReference type="Gene3D" id="2.40.100.10">
    <property type="entry name" value="Cyclophilin-like"/>
    <property type="match status" value="1"/>
</dbReference>
<organism evidence="2 3">
    <name type="scientific">Tetraparma gracilis</name>
    <dbReference type="NCBI Taxonomy" id="2962635"/>
    <lineage>
        <taxon>Eukaryota</taxon>
        <taxon>Sar</taxon>
        <taxon>Stramenopiles</taxon>
        <taxon>Ochrophyta</taxon>
        <taxon>Bolidophyceae</taxon>
        <taxon>Parmales</taxon>
        <taxon>Triparmaceae</taxon>
        <taxon>Tetraparma</taxon>
    </lineage>
</organism>
<dbReference type="Pfam" id="PF00160">
    <property type="entry name" value="Pro_isomerase"/>
    <property type="match status" value="1"/>
</dbReference>
<dbReference type="InterPro" id="IPR002130">
    <property type="entry name" value="Cyclophilin-type_PPIase_dom"/>
</dbReference>
<comment type="caution">
    <text evidence="2">The sequence shown here is derived from an EMBL/GenBank/DDBJ whole genome shotgun (WGS) entry which is preliminary data.</text>
</comment>
<sequence length="127" mass="12964">MLLQFSLPSVPDIPLGACPPGSAAPGGGCPEHDPGCGCHGPVMRQGMLAWAGGVAGSPPGAPAHCFIYTGAGPAKWWRNEHTVFGEVAEGWDVVEELEKLETRAAGGVRKLIRPVAGELLQSAGAAV</sequence>
<proteinExistence type="predicted"/>
<accession>A0ABQ6MAU8</accession>
<evidence type="ECO:0000259" key="1">
    <source>
        <dbReference type="Pfam" id="PF00160"/>
    </source>
</evidence>
<keyword evidence="3" id="KW-1185">Reference proteome</keyword>
<reference evidence="2 3" key="1">
    <citation type="journal article" date="2023" name="Commun. Biol.">
        <title>Genome analysis of Parmales, the sister group of diatoms, reveals the evolutionary specialization of diatoms from phago-mixotrophs to photoautotrophs.</title>
        <authorList>
            <person name="Ban H."/>
            <person name="Sato S."/>
            <person name="Yoshikawa S."/>
            <person name="Yamada K."/>
            <person name="Nakamura Y."/>
            <person name="Ichinomiya M."/>
            <person name="Sato N."/>
            <person name="Blanc-Mathieu R."/>
            <person name="Endo H."/>
            <person name="Kuwata A."/>
            <person name="Ogata H."/>
        </authorList>
    </citation>
    <scope>NUCLEOTIDE SEQUENCE [LARGE SCALE GENOMIC DNA]</scope>
</reference>
<dbReference type="EMBL" id="BRYB01002629">
    <property type="protein sequence ID" value="GMI22890.1"/>
    <property type="molecule type" value="Genomic_DNA"/>
</dbReference>